<gene>
    <name evidence="2" type="ORF">Metal_2396</name>
</gene>
<dbReference type="PANTHER" id="PTHR13696">
    <property type="entry name" value="P-LOOP CONTAINING NUCLEOSIDE TRIPHOSPHATE HYDROLASE"/>
    <property type="match status" value="1"/>
</dbReference>
<organism evidence="2 3">
    <name type="scientific">Methylomicrobium album BG8</name>
    <dbReference type="NCBI Taxonomy" id="686340"/>
    <lineage>
        <taxon>Bacteria</taxon>
        <taxon>Pseudomonadati</taxon>
        <taxon>Pseudomonadota</taxon>
        <taxon>Gammaproteobacteria</taxon>
        <taxon>Methylococcales</taxon>
        <taxon>Methylococcaceae</taxon>
        <taxon>Methylomicrobium</taxon>
    </lineage>
</organism>
<dbReference type="Gene3D" id="3.40.50.300">
    <property type="entry name" value="P-loop containing nucleotide triphosphate hydrolases"/>
    <property type="match status" value="1"/>
</dbReference>
<dbReference type="STRING" id="686340.Metal_2396"/>
<dbReference type="InterPro" id="IPR027417">
    <property type="entry name" value="P-loop_NTPase"/>
</dbReference>
<feature type="domain" description="AAA" evidence="1">
    <location>
        <begin position="5"/>
        <end position="186"/>
    </location>
</feature>
<dbReference type="PANTHER" id="PTHR13696:SF52">
    <property type="entry name" value="PARA FAMILY PROTEIN CT_582"/>
    <property type="match status" value="1"/>
</dbReference>
<dbReference type="HOGENOM" id="CLU_037612_1_4_6"/>
<dbReference type="CDD" id="cd02042">
    <property type="entry name" value="ParAB_family"/>
    <property type="match status" value="1"/>
</dbReference>
<dbReference type="Proteomes" id="UP000005090">
    <property type="component" value="Chromosome"/>
</dbReference>
<dbReference type="RefSeq" id="WP_005372533.1">
    <property type="nucleotide sequence ID" value="NZ_CM001475.1"/>
</dbReference>
<dbReference type="Pfam" id="PF13614">
    <property type="entry name" value="AAA_31"/>
    <property type="match status" value="1"/>
</dbReference>
<keyword evidence="3" id="KW-1185">Reference proteome</keyword>
<dbReference type="eggNOG" id="COG1192">
    <property type="taxonomic scope" value="Bacteria"/>
</dbReference>
<name>H8GHG7_METAL</name>
<dbReference type="InterPro" id="IPR025669">
    <property type="entry name" value="AAA_dom"/>
</dbReference>
<dbReference type="EMBL" id="CM001475">
    <property type="protein sequence ID" value="EIC30119.1"/>
    <property type="molecule type" value="Genomic_DNA"/>
</dbReference>
<accession>H8GHG7</accession>
<evidence type="ECO:0000313" key="2">
    <source>
        <dbReference type="EMBL" id="EIC30119.1"/>
    </source>
</evidence>
<evidence type="ECO:0000313" key="3">
    <source>
        <dbReference type="Proteomes" id="UP000005090"/>
    </source>
</evidence>
<sequence>MRRVIFNQKGGVGKSTITCNLAAISAVEGKRTLVIDLDVQGNSTQYLMGQKVTESGKTLAQFFKDTLSLSLFGGSTGSGLENFIHETPFPNLYIVPSHPELEALQSKLESRFKIFKLKEALESLQGFDQVYMDTPPVLNFYSQSALIAADKCLIPFDCDTFSRDSLLTLMNTIREVKTDHNQNLEIEGIVVNQFQKQANLPRQLVDQLIAEGLPVLAAMISPSVKVRESHSQAQPLVHYVPGHKLTEEFKALHSEIHGES</sequence>
<dbReference type="SUPFAM" id="SSF52540">
    <property type="entry name" value="P-loop containing nucleoside triphosphate hydrolases"/>
    <property type="match status" value="1"/>
</dbReference>
<protein>
    <submittedName>
        <fullName evidence="2">ATPase involved in chromosome partitioning</fullName>
    </submittedName>
</protein>
<evidence type="ECO:0000259" key="1">
    <source>
        <dbReference type="Pfam" id="PF13614"/>
    </source>
</evidence>
<reference evidence="2 3" key="1">
    <citation type="journal article" date="2013" name="Genome Announc.">
        <title>Genome Sequence of the Obligate Gammaproteobacterial Methanotroph Methylomicrobium album Strain BG8.</title>
        <authorList>
            <person name="Kits K.D."/>
            <person name="Kalyuzhnaya M.G."/>
            <person name="Klotz M.G."/>
            <person name="Jetten M.S."/>
            <person name="Op den Camp H.J."/>
            <person name="Vuilleumier S."/>
            <person name="Bringel F."/>
            <person name="Dispirito A.A."/>
            <person name="Murrell J.C."/>
            <person name="Bruce D."/>
            <person name="Cheng J.F."/>
            <person name="Copeland A."/>
            <person name="Goodwin L."/>
            <person name="Hauser L."/>
            <person name="Lajus A."/>
            <person name="Land M.L."/>
            <person name="Lapidus A."/>
            <person name="Lucas S."/>
            <person name="Medigue C."/>
            <person name="Pitluck S."/>
            <person name="Woyke T."/>
            <person name="Zeytun A."/>
            <person name="Stein L.Y."/>
        </authorList>
    </citation>
    <scope>NUCLEOTIDE SEQUENCE [LARGE SCALE GENOMIC DNA]</scope>
    <source>
        <strain evidence="2 3">BG8</strain>
    </source>
</reference>
<dbReference type="AlphaFoldDB" id="H8GHG7"/>
<proteinExistence type="predicted"/>
<dbReference type="InterPro" id="IPR050678">
    <property type="entry name" value="DNA_Partitioning_ATPase"/>
</dbReference>